<keyword evidence="3" id="KW-1185">Reference proteome</keyword>
<reference evidence="2 3" key="1">
    <citation type="submission" date="2019-05" db="EMBL/GenBank/DDBJ databases">
        <title>Another draft genome of Portunus trituberculatus and its Hox gene families provides insights of decapod evolution.</title>
        <authorList>
            <person name="Jeong J.-H."/>
            <person name="Song I."/>
            <person name="Kim S."/>
            <person name="Choi T."/>
            <person name="Kim D."/>
            <person name="Ryu S."/>
            <person name="Kim W."/>
        </authorList>
    </citation>
    <scope>NUCLEOTIDE SEQUENCE [LARGE SCALE GENOMIC DNA]</scope>
    <source>
        <tissue evidence="2">Muscle</tissue>
    </source>
</reference>
<evidence type="ECO:0000313" key="2">
    <source>
        <dbReference type="EMBL" id="MPC80234.1"/>
    </source>
</evidence>
<sequence>MGLRSRQCRSSRLKSFFIQQSSQSLHRLSHVSCTPVADADAFISSGKMSTFPATLMRSLVAWRGKARRDGRPCCVDDASSPTMARYLQELLVSVAPAAVTGGGLVLSALMFV</sequence>
<gene>
    <name evidence="2" type="ORF">E2C01_074808</name>
</gene>
<proteinExistence type="predicted"/>
<feature type="transmembrane region" description="Helical" evidence="1">
    <location>
        <begin position="90"/>
        <end position="111"/>
    </location>
</feature>
<keyword evidence="1" id="KW-0812">Transmembrane</keyword>
<evidence type="ECO:0000313" key="3">
    <source>
        <dbReference type="Proteomes" id="UP000324222"/>
    </source>
</evidence>
<dbReference type="OrthoDB" id="1661883at2759"/>
<comment type="caution">
    <text evidence="2">The sequence shown here is derived from an EMBL/GenBank/DDBJ whole genome shotgun (WGS) entry which is preliminary data.</text>
</comment>
<name>A0A5B7II66_PORTR</name>
<accession>A0A5B7II66</accession>
<dbReference type="AlphaFoldDB" id="A0A5B7II66"/>
<protein>
    <submittedName>
        <fullName evidence="2">Uncharacterized protein</fullName>
    </submittedName>
</protein>
<keyword evidence="1" id="KW-0472">Membrane</keyword>
<keyword evidence="1" id="KW-1133">Transmembrane helix</keyword>
<dbReference type="Proteomes" id="UP000324222">
    <property type="component" value="Unassembled WGS sequence"/>
</dbReference>
<dbReference type="EMBL" id="VSRR010053430">
    <property type="protein sequence ID" value="MPC80234.1"/>
    <property type="molecule type" value="Genomic_DNA"/>
</dbReference>
<evidence type="ECO:0000256" key="1">
    <source>
        <dbReference type="SAM" id="Phobius"/>
    </source>
</evidence>
<organism evidence="2 3">
    <name type="scientific">Portunus trituberculatus</name>
    <name type="common">Swimming crab</name>
    <name type="synonym">Neptunus trituberculatus</name>
    <dbReference type="NCBI Taxonomy" id="210409"/>
    <lineage>
        <taxon>Eukaryota</taxon>
        <taxon>Metazoa</taxon>
        <taxon>Ecdysozoa</taxon>
        <taxon>Arthropoda</taxon>
        <taxon>Crustacea</taxon>
        <taxon>Multicrustacea</taxon>
        <taxon>Malacostraca</taxon>
        <taxon>Eumalacostraca</taxon>
        <taxon>Eucarida</taxon>
        <taxon>Decapoda</taxon>
        <taxon>Pleocyemata</taxon>
        <taxon>Brachyura</taxon>
        <taxon>Eubrachyura</taxon>
        <taxon>Portunoidea</taxon>
        <taxon>Portunidae</taxon>
        <taxon>Portuninae</taxon>
        <taxon>Portunus</taxon>
    </lineage>
</organism>